<dbReference type="Proteomes" id="UP000235786">
    <property type="component" value="Unassembled WGS sequence"/>
</dbReference>
<dbReference type="InterPro" id="IPR021717">
    <property type="entry name" value="Nucleoporin_Nup160"/>
</dbReference>
<evidence type="ECO:0000256" key="2">
    <source>
        <dbReference type="ARBA" id="ARBA00022448"/>
    </source>
</evidence>
<sequence>MEAPSPFYAYKETRLDLDSATQGSTIAIRLPAHRASTNASRTTQKRSQSTEIPIAEDEVAFRRNHLATAASIYHRSHYKSPRSFLWRILEDGKVLSVRAVDVSRSSNSADANLTLRLTFPSPILPGCIALSDSKDHDILSIFVITDSKHLYTLTLRPDYFRRPSSTEDNVDDWCKSWVSNASFKHPHRLVALGADQVLISAHDGSLLKLDRSSGGDGAVWKETHHSAGGWTQGLRSMVMRGSNTIRFGKSNLDMSSATSIATPAVIIDGVSYAFMVSLDHRLRIWNLAAGRMAYNGDMLSQETESHEEVKKVIDPSQSQLVKVYGDNDESALCVTFSPLGTGQFKFWNATPNEAGNLELVDLFPDNNLIPQTPTSEIWTLADFSVVLDRSNANNFTLWALWKNNMSYRLHKLDFQSGSASRVREAWEGSWEAMATETLRETPLPTVVPGDSQDMTDKWLDFILSPGRFTSATTETGLAIYARGLGSSKEAARRSGSLPERMCATIASTVSLERISDGNMNYEQFRTATDSQWRRFYRLLLELDKQRGEALSLVIDPQGEMPWVVLADGITAIRDCSGLEKIWHNNGMVPAGTEHVARPLFAAASFRDSLSDQFIHACKVMLQEEIFQEPSLTDPARIRAFYDKVDFSNQIGDEEYSQLVSGLGGDFKSVTHLVYQAMLELMNAAEDFDRRPQVLPLAEFGNKLVLKGVQETTELHRNICLDQLIFLVLLEVEINHGEEGIKLETAAIFGRLMLMLTRLELVNWLASTQISLPLKKIERSNSFTEKAMSPTRKPLPRMEKLTVLEGVLRHLFGLDLRRGETMSSVITEVIIQICTTDSEYEAPPAVIQCFLLKHDRADLAVEFSRFAGHDAFSTYIQGRACLAANDFVTASMLFKKAAFGMAYPNPKKRIDYHSAGYLDETEKTLLNAGLPEYYSHIASLYEKEKVYSYVIDFARLSLQFMKIGKQEPQGILLRTEMQSRLFNAAIQTARFELAHSILALFADNAIQHSSLRTLVTKMCESSYASQLTKLPFVGLQDTVDAILAQKCLGIVDVTVGVPYHKILYAWRIQRSDFRGAASISLERLQRLQQSGDGDKMIGEDGLETPVTKQYIALINALSCVEPKHAWILSEEPPRKGNSGRNTQPKRKVVTLADLRRAYQDELDRIAAIQNNQFAFAGGDEMDVL</sequence>
<evidence type="ECO:0000256" key="1">
    <source>
        <dbReference type="ARBA" id="ARBA00004123"/>
    </source>
</evidence>
<evidence type="ECO:0000259" key="5">
    <source>
        <dbReference type="Pfam" id="PF21486"/>
    </source>
</evidence>
<feature type="domain" description="Nucleoporin nup120-like HEAT repeat" evidence="6">
    <location>
        <begin position="846"/>
        <end position="1019"/>
    </location>
</feature>
<dbReference type="Pfam" id="PF21486">
    <property type="entry name" value="NUP120_helical"/>
    <property type="match status" value="1"/>
</dbReference>
<feature type="domain" description="Nucleoporin Nup120 helical" evidence="5">
    <location>
        <begin position="621"/>
        <end position="751"/>
    </location>
</feature>
<name>A0A2J6SCZ0_HYAVF</name>
<evidence type="ECO:0000256" key="3">
    <source>
        <dbReference type="ARBA" id="ARBA00023242"/>
    </source>
</evidence>
<protein>
    <recommendedName>
        <fullName evidence="9">Nucleoporin Nup120/160</fullName>
    </recommendedName>
</protein>
<dbReference type="EMBL" id="KZ613937">
    <property type="protein sequence ID" value="PMD48633.1"/>
    <property type="molecule type" value="Genomic_DNA"/>
</dbReference>
<evidence type="ECO:0000313" key="7">
    <source>
        <dbReference type="EMBL" id="PMD48633.1"/>
    </source>
</evidence>
<evidence type="ECO:0008006" key="9">
    <source>
        <dbReference type="Google" id="ProtNLM"/>
    </source>
</evidence>
<feature type="domain" description="Nucleoporin Nup120/160 beta-propeller" evidence="4">
    <location>
        <begin position="82"/>
        <end position="579"/>
    </location>
</feature>
<evidence type="ECO:0000259" key="6">
    <source>
        <dbReference type="Pfam" id="PF23300"/>
    </source>
</evidence>
<dbReference type="PANTHER" id="PTHR21286:SF0">
    <property type="entry name" value="NUCLEAR PORE COMPLEX PROTEIN NUP160"/>
    <property type="match status" value="1"/>
</dbReference>
<dbReference type="InterPro" id="IPR059141">
    <property type="entry name" value="Beta-prop_Nup120_160"/>
</dbReference>
<keyword evidence="2" id="KW-0813">Transport</keyword>
<evidence type="ECO:0000259" key="4">
    <source>
        <dbReference type="Pfam" id="PF11715"/>
    </source>
</evidence>
<dbReference type="STRING" id="1149755.A0A2J6SCZ0"/>
<dbReference type="Pfam" id="PF11715">
    <property type="entry name" value="Beta-prop_Nup120_160"/>
    <property type="match status" value="1"/>
</dbReference>
<dbReference type="Pfam" id="PF23300">
    <property type="entry name" value="HEAT_Nup120"/>
    <property type="match status" value="1"/>
</dbReference>
<dbReference type="AlphaFoldDB" id="A0A2J6SCZ0"/>
<keyword evidence="3" id="KW-0539">Nucleus</keyword>
<evidence type="ECO:0000313" key="8">
    <source>
        <dbReference type="Proteomes" id="UP000235786"/>
    </source>
</evidence>
<dbReference type="GO" id="GO:0005643">
    <property type="term" value="C:nuclear pore"/>
    <property type="evidence" value="ECO:0007669"/>
    <property type="project" value="UniProtKB-ARBA"/>
</dbReference>
<proteinExistence type="predicted"/>
<accession>A0A2J6SCZ0</accession>
<dbReference type="PANTHER" id="PTHR21286">
    <property type="entry name" value="NUCLEAR PORE COMPLEX PROTEIN NUP160"/>
    <property type="match status" value="1"/>
</dbReference>
<dbReference type="InterPro" id="IPR048884">
    <property type="entry name" value="Nup120_helical"/>
</dbReference>
<reference evidence="7 8" key="1">
    <citation type="submission" date="2016-04" db="EMBL/GenBank/DDBJ databases">
        <title>A degradative enzymes factory behind the ericoid mycorrhizal symbiosis.</title>
        <authorList>
            <consortium name="DOE Joint Genome Institute"/>
            <person name="Martino E."/>
            <person name="Morin E."/>
            <person name="Grelet G."/>
            <person name="Kuo A."/>
            <person name="Kohler A."/>
            <person name="Daghino S."/>
            <person name="Barry K."/>
            <person name="Choi C."/>
            <person name="Cichocki N."/>
            <person name="Clum A."/>
            <person name="Copeland A."/>
            <person name="Hainaut M."/>
            <person name="Haridas S."/>
            <person name="Labutti K."/>
            <person name="Lindquist E."/>
            <person name="Lipzen A."/>
            <person name="Khouja H.-R."/>
            <person name="Murat C."/>
            <person name="Ohm R."/>
            <person name="Olson A."/>
            <person name="Spatafora J."/>
            <person name="Veneault-Fourrey C."/>
            <person name="Henrissat B."/>
            <person name="Grigoriev I."/>
            <person name="Martin F."/>
            <person name="Perotto S."/>
        </authorList>
    </citation>
    <scope>NUCLEOTIDE SEQUENCE [LARGE SCALE GENOMIC DNA]</scope>
    <source>
        <strain evidence="7 8">F</strain>
    </source>
</reference>
<gene>
    <name evidence="7" type="ORF">L207DRAFT_505662</name>
</gene>
<keyword evidence="8" id="KW-1185">Reference proteome</keyword>
<dbReference type="InterPro" id="IPR056548">
    <property type="entry name" value="HEAT_Nup120"/>
</dbReference>
<dbReference type="OrthoDB" id="67716at2759"/>
<dbReference type="GO" id="GO:0017056">
    <property type="term" value="F:structural constituent of nuclear pore"/>
    <property type="evidence" value="ECO:0007669"/>
    <property type="project" value="TreeGrafter"/>
</dbReference>
<comment type="subcellular location">
    <subcellularLocation>
        <location evidence="1">Nucleus</location>
    </subcellularLocation>
</comment>
<organism evidence="7 8">
    <name type="scientific">Hyaloscypha variabilis (strain UAMH 11265 / GT02V1 / F)</name>
    <name type="common">Meliniomyces variabilis</name>
    <dbReference type="NCBI Taxonomy" id="1149755"/>
    <lineage>
        <taxon>Eukaryota</taxon>
        <taxon>Fungi</taxon>
        <taxon>Dikarya</taxon>
        <taxon>Ascomycota</taxon>
        <taxon>Pezizomycotina</taxon>
        <taxon>Leotiomycetes</taxon>
        <taxon>Helotiales</taxon>
        <taxon>Hyaloscyphaceae</taxon>
        <taxon>Hyaloscypha</taxon>
        <taxon>Hyaloscypha variabilis</taxon>
    </lineage>
</organism>